<comment type="subunit">
    <text evidence="1">Monomer in both c-di-GMP-bound and free forms.</text>
</comment>
<dbReference type="PIRSF" id="PIRSF028141">
    <property type="entry name" value="C-di-GMP_BP_PA4608"/>
    <property type="match status" value="1"/>
</dbReference>
<keyword evidence="1" id="KW-0973">c-di-GMP</keyword>
<evidence type="ECO:0000256" key="1">
    <source>
        <dbReference type="PIRNR" id="PIRNR028141"/>
    </source>
</evidence>
<comment type="caution">
    <text evidence="3">The sequence shown here is derived from an EMBL/GenBank/DDBJ whole genome shotgun (WGS) entry which is preliminary data.</text>
</comment>
<evidence type="ECO:0000259" key="2">
    <source>
        <dbReference type="Pfam" id="PF07238"/>
    </source>
</evidence>
<reference evidence="3" key="1">
    <citation type="submission" date="2022-04" db="EMBL/GenBank/DDBJ databases">
        <title>Lysobacter sp. CAU 1642 isolated from sea sand.</title>
        <authorList>
            <person name="Kim W."/>
        </authorList>
    </citation>
    <scope>NUCLEOTIDE SEQUENCE</scope>
    <source>
        <strain evidence="3">CAU 1642</strain>
    </source>
</reference>
<accession>A0ABT0GLJ4</accession>
<dbReference type="Pfam" id="PF07238">
    <property type="entry name" value="PilZ"/>
    <property type="match status" value="1"/>
</dbReference>
<feature type="domain" description="PilZ" evidence="2">
    <location>
        <begin position="7"/>
        <end position="103"/>
    </location>
</feature>
<dbReference type="Proteomes" id="UP001431449">
    <property type="component" value="Unassembled WGS sequence"/>
</dbReference>
<sequence>MNGNGNERRRFRRFPIAGSVRLYSGTQMWQTELIDLSLRGVLVSIPEGWAGQPGTRFRLDVRMEGGLVIGMGVELVRIREHDLAFSCQKIDLDSFTRLKRLVELNVGNAEVLNRELTVLLSR</sequence>
<gene>
    <name evidence="3" type="ORF">M0G41_17310</name>
</gene>
<name>A0ABT0GLJ4_9GAMM</name>
<dbReference type="Gene3D" id="2.40.10.220">
    <property type="entry name" value="predicted glycosyltransferase like domains"/>
    <property type="match status" value="1"/>
</dbReference>
<protein>
    <recommendedName>
        <fullName evidence="1">Cyclic diguanosine monophosphate-binding protein</fullName>
        <shortName evidence="1">c-di-GMP-binding protein</shortName>
    </recommendedName>
    <alternativeName>
        <fullName evidence="1">Pilz domain-containing protein</fullName>
    </alternativeName>
</protein>
<keyword evidence="4" id="KW-1185">Reference proteome</keyword>
<proteinExistence type="predicted"/>
<keyword evidence="1" id="KW-0547">Nucleotide-binding</keyword>
<dbReference type="RefSeq" id="WP_248211366.1">
    <property type="nucleotide sequence ID" value="NZ_JALNMH010000018.1"/>
</dbReference>
<dbReference type="EMBL" id="JALNMH010000018">
    <property type="protein sequence ID" value="MCK7595421.1"/>
    <property type="molecule type" value="Genomic_DNA"/>
</dbReference>
<evidence type="ECO:0000313" key="3">
    <source>
        <dbReference type="EMBL" id="MCK7595421.1"/>
    </source>
</evidence>
<dbReference type="InterPro" id="IPR027021">
    <property type="entry name" value="C-di-GMP_BP_PA4608"/>
</dbReference>
<evidence type="ECO:0000313" key="4">
    <source>
        <dbReference type="Proteomes" id="UP001431449"/>
    </source>
</evidence>
<comment type="function">
    <text evidence="1">Binds the second messenger bis-(3'-5') cyclic dimeric guanosine monophosphate (c-di-GMP). Can bind two c-di-GMP molecules per monomer. May play a role in bacterial second-messenger regulated processes. Binding to c-di-GMP induces a conformational change of the C- and N-termini resulting in the exposure of a highly negative surface on one side of the protein to a possible effector protein.</text>
</comment>
<dbReference type="InterPro" id="IPR009875">
    <property type="entry name" value="PilZ_domain"/>
</dbReference>
<organism evidence="3 4">
    <name type="scientific">Pseudomarimonas salicorniae</name>
    <dbReference type="NCBI Taxonomy" id="2933270"/>
    <lineage>
        <taxon>Bacteria</taxon>
        <taxon>Pseudomonadati</taxon>
        <taxon>Pseudomonadota</taxon>
        <taxon>Gammaproteobacteria</taxon>
        <taxon>Lysobacterales</taxon>
        <taxon>Lysobacteraceae</taxon>
        <taxon>Pseudomarimonas</taxon>
    </lineage>
</organism>
<dbReference type="SUPFAM" id="SSF141371">
    <property type="entry name" value="PilZ domain-like"/>
    <property type="match status" value="1"/>
</dbReference>